<comment type="pathway">
    <text evidence="1">Protein modification; protein ubiquitination.</text>
</comment>
<proteinExistence type="predicted"/>
<dbReference type="PROSITE" id="PS50089">
    <property type="entry name" value="ZF_RING_2"/>
    <property type="match status" value="2"/>
</dbReference>
<evidence type="ECO:0000259" key="11">
    <source>
        <dbReference type="PROSITE" id="PS51873"/>
    </source>
</evidence>
<keyword evidence="7" id="KW-0862">Zinc</keyword>
<evidence type="ECO:0000256" key="4">
    <source>
        <dbReference type="ARBA" id="ARBA00022737"/>
    </source>
</evidence>
<dbReference type="InterPro" id="IPR001841">
    <property type="entry name" value="Znf_RING"/>
</dbReference>
<dbReference type="Gene3D" id="3.30.40.10">
    <property type="entry name" value="Zinc/RING finger domain, C3HC4 (zinc finger)"/>
    <property type="match status" value="1"/>
</dbReference>
<dbReference type="RefSeq" id="XP_029727251.2">
    <property type="nucleotide sequence ID" value="XM_029871391.2"/>
</dbReference>
<feature type="domain" description="RING-type" evidence="11">
    <location>
        <begin position="133"/>
        <end position="358"/>
    </location>
</feature>
<keyword evidence="4" id="KW-0677">Repeat</keyword>
<evidence type="ECO:0000256" key="6">
    <source>
        <dbReference type="ARBA" id="ARBA00022786"/>
    </source>
</evidence>
<reference evidence="12" key="2">
    <citation type="submission" date="2025-05" db="UniProtKB">
        <authorList>
            <consortium name="EnsemblMetazoa"/>
        </authorList>
    </citation>
    <scope>IDENTIFICATION</scope>
    <source>
        <strain evidence="12">Foshan</strain>
    </source>
</reference>
<evidence type="ECO:0000256" key="3">
    <source>
        <dbReference type="ARBA" id="ARBA00022723"/>
    </source>
</evidence>
<dbReference type="Gene3D" id="1.20.120.1750">
    <property type="match status" value="1"/>
</dbReference>
<sequence>MAASTDNQYQQLLAMDKQSLIYNTEPNWCQLCDNLTSIGLGVVLVNCLHTFCIGCLKVSLLNATTIRCPFPNGCYECIGSLEHREIEALLSPAECHDFMNRQIAALEKDTDSMQKQLDLLKIASDASVVPNPEPVECPICMDTCEAYKGVTLTQCFHCLCCDCLIELIKLAEDVDVKCPIKDSDDKACESIIQHREIKSLLSADEYNRYLERSLKKAELSAENAFHCKTPDCVGWCLIEDNVTLFLCPVCKAQNCVPCGALHAGKTCQDFKHSKEMQTMDKLSHEEVEKMLTDGVAMRCPKCRIALTKIAGCDAIVCSICKTQVCWATKGPRWGPRGPGDTSGGCRCNVNGQRCHPNCQNCH</sequence>
<dbReference type="PROSITE" id="PS00518">
    <property type="entry name" value="ZF_RING_1"/>
    <property type="match status" value="2"/>
</dbReference>
<dbReference type="PANTHER" id="PTHR22770:SF13">
    <property type="entry name" value="RING-TYPE DOMAIN-CONTAINING PROTEIN"/>
    <property type="match status" value="1"/>
</dbReference>
<keyword evidence="3" id="KW-0479">Metal-binding</keyword>
<evidence type="ECO:0000256" key="8">
    <source>
        <dbReference type="PROSITE-ProRule" id="PRU00175"/>
    </source>
</evidence>
<dbReference type="CDD" id="cd20358">
    <property type="entry name" value="Rcat_RBR_HOIL1"/>
    <property type="match status" value="1"/>
</dbReference>
<evidence type="ECO:0000256" key="2">
    <source>
        <dbReference type="ARBA" id="ARBA00022679"/>
    </source>
</evidence>
<dbReference type="PROSITE" id="PS51873">
    <property type="entry name" value="TRIAD"/>
    <property type="match status" value="1"/>
</dbReference>
<name>A0ABM1YJW9_AEDAL</name>
<dbReference type="InterPro" id="IPR047557">
    <property type="entry name" value="Rcat_RBR_HOIL1"/>
</dbReference>
<evidence type="ECO:0000259" key="10">
    <source>
        <dbReference type="PROSITE" id="PS50089"/>
    </source>
</evidence>
<dbReference type="InterPro" id="IPR017907">
    <property type="entry name" value="Znf_RING_CS"/>
</dbReference>
<evidence type="ECO:0000313" key="12">
    <source>
        <dbReference type="EnsemblMetazoa" id="AALFPA23_009845.P13618"/>
    </source>
</evidence>
<evidence type="ECO:0000256" key="5">
    <source>
        <dbReference type="ARBA" id="ARBA00022771"/>
    </source>
</evidence>
<dbReference type="InterPro" id="IPR051628">
    <property type="entry name" value="LUBAC_E3_Ligases"/>
</dbReference>
<evidence type="ECO:0000256" key="7">
    <source>
        <dbReference type="ARBA" id="ARBA00022833"/>
    </source>
</evidence>
<keyword evidence="5 8" id="KW-0863">Zinc-finger</keyword>
<keyword evidence="6" id="KW-0833">Ubl conjugation pathway</keyword>
<evidence type="ECO:0008006" key="14">
    <source>
        <dbReference type="Google" id="ProtNLM"/>
    </source>
</evidence>
<dbReference type="InterPro" id="IPR044066">
    <property type="entry name" value="TRIAD_supradom"/>
</dbReference>
<accession>A0ABM1YJW9</accession>
<dbReference type="InterPro" id="IPR013083">
    <property type="entry name" value="Znf_RING/FYVE/PHD"/>
</dbReference>
<reference evidence="13" key="1">
    <citation type="journal article" date="2015" name="Proc. Natl. Acad. Sci. U.S.A.">
        <title>Genome sequence of the Asian Tiger mosquito, Aedes albopictus, reveals insights into its biology, genetics, and evolution.</title>
        <authorList>
            <person name="Chen X.G."/>
            <person name="Jiang X."/>
            <person name="Gu J."/>
            <person name="Xu M."/>
            <person name="Wu Y."/>
            <person name="Deng Y."/>
            <person name="Zhang C."/>
            <person name="Bonizzoni M."/>
            <person name="Dermauw W."/>
            <person name="Vontas J."/>
            <person name="Armbruster P."/>
            <person name="Huang X."/>
            <person name="Yang Y."/>
            <person name="Zhang H."/>
            <person name="He W."/>
            <person name="Peng H."/>
            <person name="Liu Y."/>
            <person name="Wu K."/>
            <person name="Chen J."/>
            <person name="Lirakis M."/>
            <person name="Topalis P."/>
            <person name="Van Leeuwen T."/>
            <person name="Hall A.B."/>
            <person name="Jiang X."/>
            <person name="Thorpe C."/>
            <person name="Mueller R.L."/>
            <person name="Sun C."/>
            <person name="Waterhouse R.M."/>
            <person name="Yan G."/>
            <person name="Tu Z.J."/>
            <person name="Fang X."/>
            <person name="James A.A."/>
        </authorList>
    </citation>
    <scope>NUCLEOTIDE SEQUENCE [LARGE SCALE GENOMIC DNA]</scope>
    <source>
        <strain evidence="13">Foshan</strain>
    </source>
</reference>
<evidence type="ECO:0000256" key="9">
    <source>
        <dbReference type="SAM" id="Coils"/>
    </source>
</evidence>
<feature type="coiled-coil region" evidence="9">
    <location>
        <begin position="96"/>
        <end position="123"/>
    </location>
</feature>
<keyword evidence="9" id="KW-0175">Coiled coil</keyword>
<dbReference type="SMART" id="SM00184">
    <property type="entry name" value="RING"/>
    <property type="match status" value="2"/>
</dbReference>
<protein>
    <recommendedName>
        <fullName evidence="14">Ubiquitin conjugating enzyme 7</fullName>
    </recommendedName>
</protein>
<dbReference type="GeneID" id="115265609"/>
<organism evidence="12 13">
    <name type="scientific">Aedes albopictus</name>
    <name type="common">Asian tiger mosquito</name>
    <name type="synonym">Stegomyia albopicta</name>
    <dbReference type="NCBI Taxonomy" id="7160"/>
    <lineage>
        <taxon>Eukaryota</taxon>
        <taxon>Metazoa</taxon>
        <taxon>Ecdysozoa</taxon>
        <taxon>Arthropoda</taxon>
        <taxon>Hexapoda</taxon>
        <taxon>Insecta</taxon>
        <taxon>Pterygota</taxon>
        <taxon>Neoptera</taxon>
        <taxon>Endopterygota</taxon>
        <taxon>Diptera</taxon>
        <taxon>Nematocera</taxon>
        <taxon>Culicoidea</taxon>
        <taxon>Culicidae</taxon>
        <taxon>Culicinae</taxon>
        <taxon>Aedini</taxon>
        <taxon>Aedes</taxon>
        <taxon>Stegomyia</taxon>
    </lineage>
</organism>
<dbReference type="PANTHER" id="PTHR22770">
    <property type="entry name" value="UBIQUITIN CONJUGATING ENZYME 7 INTERACTING PROTEIN-RELATED"/>
    <property type="match status" value="1"/>
</dbReference>
<dbReference type="EnsemblMetazoa" id="AALFPA23_009845.R13618">
    <property type="protein sequence ID" value="AALFPA23_009845.P13618"/>
    <property type="gene ID" value="AALFPA23_009845"/>
</dbReference>
<feature type="domain" description="RING-type" evidence="10">
    <location>
        <begin position="137"/>
        <end position="180"/>
    </location>
</feature>
<dbReference type="Proteomes" id="UP000069940">
    <property type="component" value="Unassembled WGS sequence"/>
</dbReference>
<keyword evidence="13" id="KW-1185">Reference proteome</keyword>
<evidence type="ECO:0000313" key="13">
    <source>
        <dbReference type="Proteomes" id="UP000069940"/>
    </source>
</evidence>
<feature type="domain" description="RING-type" evidence="10">
    <location>
        <begin position="29"/>
        <end position="72"/>
    </location>
</feature>
<dbReference type="SUPFAM" id="SSF57850">
    <property type="entry name" value="RING/U-box"/>
    <property type="match status" value="4"/>
</dbReference>
<evidence type="ECO:0000256" key="1">
    <source>
        <dbReference type="ARBA" id="ARBA00004906"/>
    </source>
</evidence>
<keyword evidence="2" id="KW-0808">Transferase</keyword>